<comment type="caution">
    <text evidence="1">The sequence shown here is derived from an EMBL/GenBank/DDBJ whole genome shotgun (WGS) entry which is preliminary data.</text>
</comment>
<organism evidence="1">
    <name type="scientific">bioreactor metagenome</name>
    <dbReference type="NCBI Taxonomy" id="1076179"/>
    <lineage>
        <taxon>unclassified sequences</taxon>
        <taxon>metagenomes</taxon>
        <taxon>ecological metagenomes</taxon>
    </lineage>
</organism>
<reference evidence="1" key="1">
    <citation type="submission" date="2019-08" db="EMBL/GenBank/DDBJ databases">
        <authorList>
            <person name="Kucharzyk K."/>
            <person name="Murdoch R.W."/>
            <person name="Higgins S."/>
            <person name="Loffler F."/>
        </authorList>
    </citation>
    <scope>NUCLEOTIDE SEQUENCE</scope>
</reference>
<gene>
    <name evidence="1" type="ORF">SDC9_109855</name>
</gene>
<dbReference type="AlphaFoldDB" id="A0A645BCC8"/>
<protein>
    <submittedName>
        <fullName evidence="1">Uncharacterized protein</fullName>
    </submittedName>
</protein>
<evidence type="ECO:0000313" key="1">
    <source>
        <dbReference type="EMBL" id="MPM62977.1"/>
    </source>
</evidence>
<name>A0A645BCC8_9ZZZZ</name>
<sequence>MNRVAARGLGGSQKRRLIEIAVGGLGRTDTNAPGGKLDVERVRVGGGISRHRFNFHLPAGPQHPQCDFAPVGNQNAPEHGYASR</sequence>
<proteinExistence type="predicted"/>
<accession>A0A645BCC8</accession>
<dbReference type="EMBL" id="VSSQ01019153">
    <property type="protein sequence ID" value="MPM62977.1"/>
    <property type="molecule type" value="Genomic_DNA"/>
</dbReference>